<feature type="chain" id="PRO_5033100902" description="5'-nucleotidase" evidence="8">
    <location>
        <begin position="23"/>
        <end position="599"/>
    </location>
</feature>
<comment type="similarity">
    <text evidence="2 8">Belongs to the 5'-nucleotidase family.</text>
</comment>
<comment type="caution">
    <text evidence="11">The sequence shown here is derived from an EMBL/GenBank/DDBJ whole genome shotgun (WGS) entry which is preliminary data.</text>
</comment>
<protein>
    <recommendedName>
        <fullName evidence="3">5'-nucleotidase</fullName>
        <ecNumber evidence="3">3.1.3.5</ecNumber>
    </recommendedName>
</protein>
<dbReference type="PANTHER" id="PTHR11575">
    <property type="entry name" value="5'-NUCLEOTIDASE-RELATED"/>
    <property type="match status" value="1"/>
</dbReference>
<feature type="signal peptide" evidence="8">
    <location>
        <begin position="1"/>
        <end position="22"/>
    </location>
</feature>
<dbReference type="PROSITE" id="PS00785">
    <property type="entry name" value="5_NUCLEOTIDASE_1"/>
    <property type="match status" value="1"/>
</dbReference>
<dbReference type="InterPro" id="IPR006179">
    <property type="entry name" value="5_nucleotidase/apyrase"/>
</dbReference>
<evidence type="ECO:0000313" key="11">
    <source>
        <dbReference type="EMBL" id="KAF7993737.1"/>
    </source>
</evidence>
<dbReference type="GO" id="GO:0008253">
    <property type="term" value="F:5'-nucleotidase activity"/>
    <property type="evidence" value="ECO:0007669"/>
    <property type="project" value="UniProtKB-EC"/>
</dbReference>
<comment type="catalytic activity">
    <reaction evidence="1">
        <text>a ribonucleoside 5'-phosphate + H2O = a ribonucleoside + phosphate</text>
        <dbReference type="Rhea" id="RHEA:12484"/>
        <dbReference type="ChEBI" id="CHEBI:15377"/>
        <dbReference type="ChEBI" id="CHEBI:18254"/>
        <dbReference type="ChEBI" id="CHEBI:43474"/>
        <dbReference type="ChEBI" id="CHEBI:58043"/>
        <dbReference type="EC" id="3.1.3.5"/>
    </reaction>
</comment>
<evidence type="ECO:0000256" key="6">
    <source>
        <dbReference type="ARBA" id="ARBA00022741"/>
    </source>
</evidence>
<dbReference type="Pfam" id="PF00149">
    <property type="entry name" value="Metallophos"/>
    <property type="match status" value="1"/>
</dbReference>
<dbReference type="FunFam" id="3.90.780.10:FF:000001">
    <property type="entry name" value="NT5E isoform 3"/>
    <property type="match status" value="1"/>
</dbReference>
<dbReference type="GO" id="GO:0046872">
    <property type="term" value="F:metal ion binding"/>
    <property type="evidence" value="ECO:0007669"/>
    <property type="project" value="UniProtKB-KW"/>
</dbReference>
<dbReference type="InterPro" id="IPR029052">
    <property type="entry name" value="Metallo-depent_PP-like"/>
</dbReference>
<keyword evidence="6 8" id="KW-0547">Nucleotide-binding</keyword>
<dbReference type="InterPro" id="IPR008334">
    <property type="entry name" value="5'-Nucleotdase_C"/>
</dbReference>
<gene>
    <name evidence="11" type="ORF">HCN44_010332</name>
</gene>
<feature type="domain" description="5'-Nucleotidase C-terminal" evidence="10">
    <location>
        <begin position="344"/>
        <end position="523"/>
    </location>
</feature>
<evidence type="ECO:0000256" key="4">
    <source>
        <dbReference type="ARBA" id="ARBA00022723"/>
    </source>
</evidence>
<dbReference type="AlphaFoldDB" id="A0A835CRW8"/>
<proteinExistence type="inferred from homology"/>
<dbReference type="GO" id="GO:0006196">
    <property type="term" value="P:AMP catabolic process"/>
    <property type="evidence" value="ECO:0007669"/>
    <property type="project" value="TreeGrafter"/>
</dbReference>
<dbReference type="GO" id="GO:0000166">
    <property type="term" value="F:nucleotide binding"/>
    <property type="evidence" value="ECO:0007669"/>
    <property type="project" value="UniProtKB-KW"/>
</dbReference>
<dbReference type="InterPro" id="IPR004843">
    <property type="entry name" value="Calcineurin-like_PHP"/>
</dbReference>
<evidence type="ECO:0000259" key="9">
    <source>
        <dbReference type="Pfam" id="PF00149"/>
    </source>
</evidence>
<dbReference type="Gene3D" id="3.60.21.10">
    <property type="match status" value="1"/>
</dbReference>
<dbReference type="SUPFAM" id="SSF56300">
    <property type="entry name" value="Metallo-dependent phosphatases"/>
    <property type="match status" value="1"/>
</dbReference>
<evidence type="ECO:0000256" key="7">
    <source>
        <dbReference type="ARBA" id="ARBA00022801"/>
    </source>
</evidence>
<feature type="domain" description="Calcineurin-like phosphoesterase" evidence="9">
    <location>
        <begin position="33"/>
        <end position="249"/>
    </location>
</feature>
<dbReference type="PROSITE" id="PS00786">
    <property type="entry name" value="5_NUCLEOTIDASE_2"/>
    <property type="match status" value="1"/>
</dbReference>
<accession>A0A835CRW8</accession>
<reference evidence="11 12" key="1">
    <citation type="submission" date="2020-08" db="EMBL/GenBank/DDBJ databases">
        <title>Aphidius gifuensis genome sequencing and assembly.</title>
        <authorList>
            <person name="Du Z."/>
        </authorList>
    </citation>
    <scope>NUCLEOTIDE SEQUENCE [LARGE SCALE GENOMIC DNA]</scope>
    <source>
        <strain evidence="11">YNYX2018</strain>
        <tissue evidence="11">Adults</tissue>
    </source>
</reference>
<dbReference type="FunFam" id="3.60.21.10:FF:000020">
    <property type="entry name" value="NT5E isoform 4"/>
    <property type="match status" value="1"/>
</dbReference>
<evidence type="ECO:0000259" key="10">
    <source>
        <dbReference type="Pfam" id="PF02872"/>
    </source>
</evidence>
<name>A0A835CRW8_APHGI</name>
<dbReference type="Pfam" id="PF02872">
    <property type="entry name" value="5_nucleotid_C"/>
    <property type="match status" value="1"/>
</dbReference>
<evidence type="ECO:0000313" key="12">
    <source>
        <dbReference type="Proteomes" id="UP000639338"/>
    </source>
</evidence>
<keyword evidence="5 8" id="KW-0732">Signal</keyword>
<dbReference type="SUPFAM" id="SSF55816">
    <property type="entry name" value="5'-nucleotidase (syn. UDP-sugar hydrolase), C-terminal domain"/>
    <property type="match status" value="1"/>
</dbReference>
<sequence length="599" mass="66858">MKSNFLILHTLLVVIFFDSVLARLISHNDGFTLRVIHTNDMHSRFEQTSAIATECQTANETERKCYGGFARLATLIREARTSNIPTLFLNAGDTYQGTAWFSVHKWKIVSKFLNILKPDAMSLGNHEFDDGPDGLVPFIREATFPIVTANLDLSNETELAATPLKKSIILNVKGHKIGIIGYVTPQTELISFSRNVKFLDEITEIRKEVKKLQSQGIKILIAVGHSGFAVDKKIAAEVDGIDLVIGGHTNTFLYTGIHPDIEIPEGLYPTEIMQESGKKAYVVQAYAYTKYLENLTIDFDHNGAIESIFGDPILLDSSIKEAQDVLAELEKWRPALDDLAKQEVGSTTVLIDGDSKSCRRQECNFGNLITDAIVNYHANQYSKTDGWTDAPIAFVNAGGIRSSIDRTPSDMIMMSDVLAALPFNTSVVKLEILGEVLLEVLEWSVYTLDEGDTSNLNGAFLQYSGIQVTYDLSKPGGSRVISVFVRCSKCRVPSYKKLKNNSMYSVLTGHFLRNGGDGYKMLVNLKWSSEGITTDAVLVEYLKMHSPIHPEVGWRINFVIPSRERKVNHSDSINSGSKIFRRTILFPLFLMPLMFYRMA</sequence>
<keyword evidence="7 8" id="KW-0378">Hydrolase</keyword>
<dbReference type="Proteomes" id="UP000639338">
    <property type="component" value="Unassembled WGS sequence"/>
</dbReference>
<dbReference type="InterPro" id="IPR006146">
    <property type="entry name" value="5'-Nucleotdase_CS"/>
</dbReference>
<dbReference type="EMBL" id="JACMRX010000003">
    <property type="protein sequence ID" value="KAF7993737.1"/>
    <property type="molecule type" value="Genomic_DNA"/>
</dbReference>
<evidence type="ECO:0000256" key="2">
    <source>
        <dbReference type="ARBA" id="ARBA00006654"/>
    </source>
</evidence>
<dbReference type="OrthoDB" id="7722975at2759"/>
<evidence type="ECO:0000256" key="3">
    <source>
        <dbReference type="ARBA" id="ARBA00012643"/>
    </source>
</evidence>
<evidence type="ECO:0000256" key="1">
    <source>
        <dbReference type="ARBA" id="ARBA00000815"/>
    </source>
</evidence>
<evidence type="ECO:0000256" key="5">
    <source>
        <dbReference type="ARBA" id="ARBA00022729"/>
    </source>
</evidence>
<keyword evidence="4" id="KW-0479">Metal-binding</keyword>
<dbReference type="InterPro" id="IPR036907">
    <property type="entry name" value="5'-Nucleotdase_C_sf"/>
</dbReference>
<keyword evidence="12" id="KW-1185">Reference proteome</keyword>
<dbReference type="CDD" id="cd07409">
    <property type="entry name" value="MPP_CD73_N"/>
    <property type="match status" value="1"/>
</dbReference>
<organism evidence="11 12">
    <name type="scientific">Aphidius gifuensis</name>
    <name type="common">Parasitoid wasp</name>
    <dbReference type="NCBI Taxonomy" id="684658"/>
    <lineage>
        <taxon>Eukaryota</taxon>
        <taxon>Metazoa</taxon>
        <taxon>Ecdysozoa</taxon>
        <taxon>Arthropoda</taxon>
        <taxon>Hexapoda</taxon>
        <taxon>Insecta</taxon>
        <taxon>Pterygota</taxon>
        <taxon>Neoptera</taxon>
        <taxon>Endopterygota</taxon>
        <taxon>Hymenoptera</taxon>
        <taxon>Apocrita</taxon>
        <taxon>Ichneumonoidea</taxon>
        <taxon>Braconidae</taxon>
        <taxon>Aphidiinae</taxon>
        <taxon>Aphidius</taxon>
    </lineage>
</organism>
<dbReference type="GO" id="GO:0005886">
    <property type="term" value="C:plasma membrane"/>
    <property type="evidence" value="ECO:0007669"/>
    <property type="project" value="TreeGrafter"/>
</dbReference>
<dbReference type="Gene3D" id="3.90.780.10">
    <property type="entry name" value="5'-Nucleotidase, C-terminal domain"/>
    <property type="match status" value="1"/>
</dbReference>
<dbReference type="PRINTS" id="PR01607">
    <property type="entry name" value="APYRASEFAMLY"/>
</dbReference>
<dbReference type="PANTHER" id="PTHR11575:SF24">
    <property type="entry name" value="5'-NUCLEOTIDASE"/>
    <property type="match status" value="1"/>
</dbReference>
<evidence type="ECO:0000256" key="8">
    <source>
        <dbReference type="RuleBase" id="RU362119"/>
    </source>
</evidence>
<dbReference type="EC" id="3.1.3.5" evidence="3"/>